<protein>
    <submittedName>
        <fullName evidence="2">Uncharacterized protein</fullName>
    </submittedName>
</protein>
<accession>A0A6C0AV03</accession>
<keyword evidence="1" id="KW-1133">Transmembrane helix</keyword>
<keyword evidence="1" id="KW-0472">Membrane</keyword>
<feature type="transmembrane region" description="Helical" evidence="1">
    <location>
        <begin position="18"/>
        <end position="41"/>
    </location>
</feature>
<evidence type="ECO:0000256" key="1">
    <source>
        <dbReference type="SAM" id="Phobius"/>
    </source>
</evidence>
<name>A0A6C0AV03_9ZZZZ</name>
<reference evidence="2" key="1">
    <citation type="journal article" date="2020" name="Nature">
        <title>Giant virus diversity and host interactions through global metagenomics.</title>
        <authorList>
            <person name="Schulz F."/>
            <person name="Roux S."/>
            <person name="Paez-Espino D."/>
            <person name="Jungbluth S."/>
            <person name="Walsh D.A."/>
            <person name="Denef V.J."/>
            <person name="McMahon K.D."/>
            <person name="Konstantinidis K.T."/>
            <person name="Eloe-Fadrosh E.A."/>
            <person name="Kyrpides N.C."/>
            <person name="Woyke T."/>
        </authorList>
    </citation>
    <scope>NUCLEOTIDE SEQUENCE</scope>
    <source>
        <strain evidence="2">GVMAG-S-ERX555961-36</strain>
    </source>
</reference>
<proteinExistence type="predicted"/>
<dbReference type="AlphaFoldDB" id="A0A6C0AV03"/>
<sequence length="79" mass="9061">MLNVQGLFSPLKRKYCDYFYILSVIFFGLFALAVITSIMSLTSKKPIPLSNALILCAQPLILYFINRLYYSMCVNSLPR</sequence>
<dbReference type="EMBL" id="MN738760">
    <property type="protein sequence ID" value="QHS83588.1"/>
    <property type="molecule type" value="Genomic_DNA"/>
</dbReference>
<feature type="transmembrane region" description="Helical" evidence="1">
    <location>
        <begin position="47"/>
        <end position="65"/>
    </location>
</feature>
<evidence type="ECO:0000313" key="2">
    <source>
        <dbReference type="EMBL" id="QHS83588.1"/>
    </source>
</evidence>
<organism evidence="2">
    <name type="scientific">viral metagenome</name>
    <dbReference type="NCBI Taxonomy" id="1070528"/>
    <lineage>
        <taxon>unclassified sequences</taxon>
        <taxon>metagenomes</taxon>
        <taxon>organismal metagenomes</taxon>
    </lineage>
</organism>
<keyword evidence="1" id="KW-0812">Transmembrane</keyword>